<dbReference type="AlphaFoldDB" id="A0A427WQC6"/>
<keyword evidence="2" id="KW-0012">Acyltransferase</keyword>
<evidence type="ECO:0000259" key="3">
    <source>
        <dbReference type="PROSITE" id="PS51186"/>
    </source>
</evidence>
<evidence type="ECO:0000313" key="5">
    <source>
        <dbReference type="EMBL" id="XAN13632.1"/>
    </source>
</evidence>
<organism evidence="4 6">
    <name type="scientific">Achromobacter denitrificans</name>
    <name type="common">Alcaligenes denitrificans</name>
    <dbReference type="NCBI Taxonomy" id="32002"/>
    <lineage>
        <taxon>Bacteria</taxon>
        <taxon>Pseudomonadati</taxon>
        <taxon>Pseudomonadota</taxon>
        <taxon>Betaproteobacteria</taxon>
        <taxon>Burkholderiales</taxon>
        <taxon>Alcaligenaceae</taxon>
        <taxon>Achromobacter</taxon>
    </lineage>
</organism>
<accession>A0A427WQC6</accession>
<dbReference type="CDD" id="cd04301">
    <property type="entry name" value="NAT_SF"/>
    <property type="match status" value="1"/>
</dbReference>
<evidence type="ECO:0000313" key="6">
    <source>
        <dbReference type="Proteomes" id="UP000509782"/>
    </source>
</evidence>
<dbReference type="EMBL" id="CP154792">
    <property type="protein sequence ID" value="XAN13632.1"/>
    <property type="molecule type" value="Genomic_DNA"/>
</dbReference>
<reference evidence="5 7" key="2">
    <citation type="submission" date="2024-05" db="EMBL/GenBank/DDBJ databases">
        <title>Achromobacter denitrificans. BP1, complete genome.</title>
        <authorList>
            <person name="Zhang B."/>
        </authorList>
    </citation>
    <scope>NUCLEOTIDE SEQUENCE [LARGE SCALE GENOMIC DNA]</scope>
    <source>
        <strain evidence="5 7">BP1</strain>
    </source>
</reference>
<feature type="domain" description="N-acetyltransferase" evidence="3">
    <location>
        <begin position="5"/>
        <end position="160"/>
    </location>
</feature>
<protein>
    <submittedName>
        <fullName evidence="4">GNAT family N-acetyltransferase</fullName>
    </submittedName>
</protein>
<sequence length="161" mass="17236">MLEIIDVDFNNPEHGSQVLAMLNEYASGPMGGNSPLPEYTRQNLIAELARRPAARALLARVDGRAAGVAVYLEGFSTFACRPLVNLHDLAVSPAFQGLGVGKALLSALEDRARGLGCCKITLEVLEGNAVAQGLYRKLGFEGYALDDATGRAMFWQKKLAA</sequence>
<dbReference type="EMBL" id="CP054569">
    <property type="protein sequence ID" value="QKQ45833.1"/>
    <property type="molecule type" value="Genomic_DNA"/>
</dbReference>
<evidence type="ECO:0000256" key="1">
    <source>
        <dbReference type="ARBA" id="ARBA00022679"/>
    </source>
</evidence>
<reference evidence="4 6" key="1">
    <citation type="submission" date="2020-05" db="EMBL/GenBank/DDBJ databases">
        <title>FDA dAtabase for Regulatory Grade micrObial Sequences (FDA-ARGOS): Supporting development and validation of Infectious Disease Dx tests.</title>
        <authorList>
            <person name="Sproer C."/>
            <person name="Gronow S."/>
            <person name="Severitt S."/>
            <person name="Schroder I."/>
            <person name="Tallon L."/>
            <person name="Sadzewicz L."/>
            <person name="Zhao X."/>
            <person name="Vavikolanu K."/>
            <person name="Mehta A."/>
            <person name="Aluvathingal J."/>
            <person name="Nadendla S."/>
            <person name="Myers T."/>
            <person name="Yan Y."/>
            <person name="Sichtig H."/>
        </authorList>
    </citation>
    <scope>NUCLEOTIDE SEQUENCE [LARGE SCALE GENOMIC DNA]</scope>
    <source>
        <strain evidence="4 6">FDAARGOS_787</strain>
    </source>
</reference>
<dbReference type="STRING" id="32002.BVK87_14120"/>
<dbReference type="PROSITE" id="PS51186">
    <property type="entry name" value="GNAT"/>
    <property type="match status" value="1"/>
</dbReference>
<keyword evidence="7" id="KW-1185">Reference proteome</keyword>
<dbReference type="Gene3D" id="3.40.630.30">
    <property type="match status" value="1"/>
</dbReference>
<dbReference type="Pfam" id="PF00583">
    <property type="entry name" value="Acetyltransf_1"/>
    <property type="match status" value="1"/>
</dbReference>
<dbReference type="PANTHER" id="PTHR43877">
    <property type="entry name" value="AMINOALKYLPHOSPHONATE N-ACETYLTRANSFERASE-RELATED-RELATED"/>
    <property type="match status" value="1"/>
</dbReference>
<evidence type="ECO:0000256" key="2">
    <source>
        <dbReference type="ARBA" id="ARBA00023315"/>
    </source>
</evidence>
<dbReference type="InterPro" id="IPR000182">
    <property type="entry name" value="GNAT_dom"/>
</dbReference>
<dbReference type="RefSeq" id="WP_062683185.1">
    <property type="nucleotide sequence ID" value="NZ_BLWG01000820.1"/>
</dbReference>
<name>A0A427WQC6_ACHDE</name>
<evidence type="ECO:0000313" key="4">
    <source>
        <dbReference type="EMBL" id="QKQ45833.1"/>
    </source>
</evidence>
<evidence type="ECO:0000313" key="7">
    <source>
        <dbReference type="Proteomes" id="UP001446337"/>
    </source>
</evidence>
<dbReference type="InterPro" id="IPR050832">
    <property type="entry name" value="Bact_Acetyltransf"/>
</dbReference>
<dbReference type="Proteomes" id="UP001446337">
    <property type="component" value="Chromosome"/>
</dbReference>
<dbReference type="OrthoDB" id="9799601at2"/>
<gene>
    <name evidence="5" type="ORF">AAIK43_19725</name>
    <name evidence="4" type="ORF">FOC81_03625</name>
</gene>
<dbReference type="GeneID" id="92844699"/>
<dbReference type="SUPFAM" id="SSF55729">
    <property type="entry name" value="Acyl-CoA N-acyltransferases (Nat)"/>
    <property type="match status" value="1"/>
</dbReference>
<proteinExistence type="predicted"/>
<keyword evidence="1 4" id="KW-0808">Transferase</keyword>
<dbReference type="InterPro" id="IPR016181">
    <property type="entry name" value="Acyl_CoA_acyltransferase"/>
</dbReference>
<dbReference type="Proteomes" id="UP000509782">
    <property type="component" value="Chromosome"/>
</dbReference>
<dbReference type="GO" id="GO:0016747">
    <property type="term" value="F:acyltransferase activity, transferring groups other than amino-acyl groups"/>
    <property type="evidence" value="ECO:0007669"/>
    <property type="project" value="InterPro"/>
</dbReference>